<dbReference type="GO" id="GO:0016491">
    <property type="term" value="F:oxidoreductase activity"/>
    <property type="evidence" value="ECO:0007669"/>
    <property type="project" value="InterPro"/>
</dbReference>
<dbReference type="GeneID" id="62694915"/>
<dbReference type="Gene3D" id="3.20.20.70">
    <property type="entry name" value="Aldolase class I"/>
    <property type="match status" value="1"/>
</dbReference>
<dbReference type="PROSITE" id="PS51918">
    <property type="entry name" value="RADICAL_SAM"/>
    <property type="match status" value="1"/>
</dbReference>
<sequence>MKIFQKGFNYSQDGDGNRLVYHLQGCNMNCPWCSNPEGMKMEGVIVADEEWLLPSICPHHAIREHKVDRAICDSCEGKECIRQHDTKGMYLSYKEETVEEVIGEACANEMMFYDGGGVTFTGGEATVQFQELTDALKGLKEKDIHTAIETNGTHPRLPELFPYIGQLIMDCKHCDASKHQRYTGISNERIMENIRRAAKEHPGLHVRVPLIGGFNDSELEREQFLDFFREIKGDNVTFEVLSYHEFGKKKWHQCGWEYKMTDEAHVDEASVRRFRKAMEESGVRYRRT</sequence>
<accession>A0A844FC96</accession>
<feature type="domain" description="Radical SAM core" evidence="7">
    <location>
        <begin position="12"/>
        <end position="287"/>
    </location>
</feature>
<dbReference type="SUPFAM" id="SSF102114">
    <property type="entry name" value="Radical SAM enzymes"/>
    <property type="match status" value="1"/>
</dbReference>
<name>A0A844FC96_CLOSV</name>
<keyword evidence="4" id="KW-0479">Metal-binding</keyword>
<keyword evidence="2" id="KW-0004">4Fe-4S</keyword>
<dbReference type="PIRSF" id="PIRSF000371">
    <property type="entry name" value="PFL_act_enz"/>
    <property type="match status" value="1"/>
</dbReference>
<dbReference type="InterPro" id="IPR007197">
    <property type="entry name" value="rSAM"/>
</dbReference>
<dbReference type="PANTHER" id="PTHR30352">
    <property type="entry name" value="PYRUVATE FORMATE-LYASE-ACTIVATING ENZYME"/>
    <property type="match status" value="1"/>
</dbReference>
<evidence type="ECO:0000256" key="1">
    <source>
        <dbReference type="ARBA" id="ARBA00001966"/>
    </source>
</evidence>
<reference evidence="8 9" key="1">
    <citation type="submission" date="2019-08" db="EMBL/GenBank/DDBJ databases">
        <title>In-depth cultivation of the pig gut microbiome towards novel bacterial diversity and tailored functional studies.</title>
        <authorList>
            <person name="Wylensek D."/>
            <person name="Hitch T.C.A."/>
            <person name="Clavel T."/>
        </authorList>
    </citation>
    <scope>NUCLEOTIDE SEQUENCE [LARGE SCALE GENOMIC DNA]</scope>
    <source>
        <strain evidence="8 9">BL-389-WT-3D</strain>
    </source>
</reference>
<dbReference type="InterPro" id="IPR058240">
    <property type="entry name" value="rSAM_sf"/>
</dbReference>
<dbReference type="NCBIfam" id="TIGR02494">
    <property type="entry name" value="PFLE_PFLC"/>
    <property type="match status" value="1"/>
</dbReference>
<dbReference type="SFLD" id="SFLDS00029">
    <property type="entry name" value="Radical_SAM"/>
    <property type="match status" value="1"/>
</dbReference>
<dbReference type="PANTHER" id="PTHR30352:SF4">
    <property type="entry name" value="PYRUVATE FORMATE-LYASE 2-ACTIVATING ENZYME"/>
    <property type="match status" value="1"/>
</dbReference>
<evidence type="ECO:0000313" key="9">
    <source>
        <dbReference type="Proteomes" id="UP000462363"/>
    </source>
</evidence>
<dbReference type="AlphaFoldDB" id="A0A844FC96"/>
<evidence type="ECO:0000259" key="7">
    <source>
        <dbReference type="PROSITE" id="PS51918"/>
    </source>
</evidence>
<dbReference type="Pfam" id="PF04055">
    <property type="entry name" value="Radical_SAM"/>
    <property type="match status" value="1"/>
</dbReference>
<dbReference type="SFLD" id="SFLDG01118">
    <property type="entry name" value="activating_enzymes__group_2"/>
    <property type="match status" value="1"/>
</dbReference>
<proteinExistence type="predicted"/>
<keyword evidence="5" id="KW-0408">Iron</keyword>
<dbReference type="SFLD" id="SFLDG01066">
    <property type="entry name" value="organic_radical-activating_enz"/>
    <property type="match status" value="1"/>
</dbReference>
<evidence type="ECO:0000256" key="2">
    <source>
        <dbReference type="ARBA" id="ARBA00022485"/>
    </source>
</evidence>
<protein>
    <submittedName>
        <fullName evidence="8">Glycyl-radical enzyme activating protein</fullName>
    </submittedName>
</protein>
<evidence type="ECO:0000256" key="4">
    <source>
        <dbReference type="ARBA" id="ARBA00022723"/>
    </source>
</evidence>
<dbReference type="EMBL" id="VUMB01000023">
    <property type="protein sequence ID" value="MSS40965.1"/>
    <property type="molecule type" value="Genomic_DNA"/>
</dbReference>
<dbReference type="GO" id="GO:0051539">
    <property type="term" value="F:4 iron, 4 sulfur cluster binding"/>
    <property type="evidence" value="ECO:0007669"/>
    <property type="project" value="UniProtKB-KW"/>
</dbReference>
<dbReference type="InterPro" id="IPR012839">
    <property type="entry name" value="Organic_radical_activase"/>
</dbReference>
<gene>
    <name evidence="8" type="ORF">FYJ37_11535</name>
</gene>
<organism evidence="8 9">
    <name type="scientific">Clostridium scindens (strain JCM 10418 / VPI 12708)</name>
    <dbReference type="NCBI Taxonomy" id="29347"/>
    <lineage>
        <taxon>Bacteria</taxon>
        <taxon>Bacillati</taxon>
        <taxon>Bacillota</taxon>
        <taxon>Clostridia</taxon>
        <taxon>Lachnospirales</taxon>
        <taxon>Lachnospiraceae</taxon>
    </lineage>
</organism>
<keyword evidence="6" id="KW-0411">Iron-sulfur</keyword>
<evidence type="ECO:0000256" key="6">
    <source>
        <dbReference type="ARBA" id="ARBA00023014"/>
    </source>
</evidence>
<keyword evidence="3" id="KW-0949">S-adenosyl-L-methionine</keyword>
<dbReference type="InterPro" id="IPR013785">
    <property type="entry name" value="Aldolase_TIM"/>
</dbReference>
<comment type="caution">
    <text evidence="8">The sequence shown here is derived from an EMBL/GenBank/DDBJ whole genome shotgun (WGS) entry which is preliminary data.</text>
</comment>
<dbReference type="RefSeq" id="WP_004607494.1">
    <property type="nucleotide sequence ID" value="NZ_AP024846.1"/>
</dbReference>
<dbReference type="InterPro" id="IPR034457">
    <property type="entry name" value="Organic_radical-activating"/>
</dbReference>
<dbReference type="InterPro" id="IPR040074">
    <property type="entry name" value="BssD/PflA/YjjW"/>
</dbReference>
<dbReference type="Proteomes" id="UP000462363">
    <property type="component" value="Unassembled WGS sequence"/>
</dbReference>
<evidence type="ECO:0000313" key="8">
    <source>
        <dbReference type="EMBL" id="MSS40965.1"/>
    </source>
</evidence>
<dbReference type="GO" id="GO:0046872">
    <property type="term" value="F:metal ion binding"/>
    <property type="evidence" value="ECO:0007669"/>
    <property type="project" value="UniProtKB-KW"/>
</dbReference>
<evidence type="ECO:0000256" key="5">
    <source>
        <dbReference type="ARBA" id="ARBA00023004"/>
    </source>
</evidence>
<evidence type="ECO:0000256" key="3">
    <source>
        <dbReference type="ARBA" id="ARBA00022691"/>
    </source>
</evidence>
<comment type="cofactor">
    <cofactor evidence="1">
        <name>[4Fe-4S] cluster</name>
        <dbReference type="ChEBI" id="CHEBI:49883"/>
    </cofactor>
</comment>